<keyword evidence="2" id="KW-1185">Reference proteome</keyword>
<name>A0ABT7ZCN5_9ACTN</name>
<proteinExistence type="predicted"/>
<dbReference type="EMBL" id="JAUEPL010000047">
    <property type="protein sequence ID" value="MDN3297264.1"/>
    <property type="molecule type" value="Genomic_DNA"/>
</dbReference>
<dbReference type="RefSeq" id="WP_290114625.1">
    <property type="nucleotide sequence ID" value="NZ_JAUEPL010000047.1"/>
</dbReference>
<gene>
    <name evidence="1" type="ORF">QWM81_25130</name>
</gene>
<organism evidence="1 2">
    <name type="scientific">Streptomyces ficellus</name>
    <dbReference type="NCBI Taxonomy" id="1977088"/>
    <lineage>
        <taxon>Bacteria</taxon>
        <taxon>Bacillati</taxon>
        <taxon>Actinomycetota</taxon>
        <taxon>Actinomycetes</taxon>
        <taxon>Kitasatosporales</taxon>
        <taxon>Streptomycetaceae</taxon>
        <taxon>Streptomyces</taxon>
    </lineage>
</organism>
<reference evidence="1" key="1">
    <citation type="submission" date="2023-06" db="EMBL/GenBank/DDBJ databases">
        <title>WGS-Sequencing of Streptomyces ficellus isolate 21 collected from sand in Gara Djebilet Iron Mine in Algeria.</title>
        <authorList>
            <person name="Zegers G.P."/>
            <person name="Gomez A."/>
            <person name="Gueddou A."/>
            <person name="Zahara A.F."/>
            <person name="Worth M."/>
            <person name="Sevigny J.L."/>
            <person name="Tisa L."/>
        </authorList>
    </citation>
    <scope>NUCLEOTIDE SEQUENCE</scope>
    <source>
        <strain evidence="1">AS11</strain>
    </source>
</reference>
<accession>A0ABT7ZCN5</accession>
<evidence type="ECO:0000313" key="1">
    <source>
        <dbReference type="EMBL" id="MDN3297264.1"/>
    </source>
</evidence>
<protein>
    <submittedName>
        <fullName evidence="1">Uncharacterized protein</fullName>
    </submittedName>
</protein>
<comment type="caution">
    <text evidence="1">The sequence shown here is derived from an EMBL/GenBank/DDBJ whole genome shotgun (WGS) entry which is preliminary data.</text>
</comment>
<dbReference type="Proteomes" id="UP001174050">
    <property type="component" value="Unassembled WGS sequence"/>
</dbReference>
<evidence type="ECO:0000313" key="2">
    <source>
        <dbReference type="Proteomes" id="UP001174050"/>
    </source>
</evidence>
<sequence length="95" mass="9342">MVADEAQDRVADLAEGQVAVVFLLVGGIVAGVGGERKLEVGAQDVDAGLAKAVVGDVVGEAGQGVNAAELDGRGVGAELLDGLGEAFGVKPRGFP</sequence>